<protein>
    <recommendedName>
        <fullName evidence="11">3-oxo-5-alpha-steroid 4-dehydrogenase C-terminal domain-containing protein</fullName>
    </recommendedName>
</protein>
<dbReference type="STRING" id="45607.A0A2T0FKT6"/>
<evidence type="ECO:0000256" key="1">
    <source>
        <dbReference type="ARBA" id="ARBA00004477"/>
    </source>
</evidence>
<comment type="subcellular location">
    <subcellularLocation>
        <location evidence="1">Endoplasmic reticulum membrane</location>
        <topology evidence="1">Multi-pass membrane protein</topology>
    </subcellularLocation>
</comment>
<keyword evidence="8" id="KW-0443">Lipid metabolism</keyword>
<keyword evidence="13" id="KW-1185">Reference proteome</keyword>
<feature type="transmembrane region" description="Helical" evidence="10">
    <location>
        <begin position="278"/>
        <end position="296"/>
    </location>
</feature>
<dbReference type="InterPro" id="IPR039357">
    <property type="entry name" value="SRD5A/TECR"/>
</dbReference>
<gene>
    <name evidence="12" type="ORF">B9G98_03202</name>
</gene>
<dbReference type="PANTHER" id="PTHR10556:SF28">
    <property type="entry name" value="VERY-LONG-CHAIN ENOYL-COA REDUCTASE"/>
    <property type="match status" value="1"/>
</dbReference>
<dbReference type="SUPFAM" id="SSF54236">
    <property type="entry name" value="Ubiquitin-like"/>
    <property type="match status" value="1"/>
</dbReference>
<keyword evidence="5" id="KW-0521">NADP</keyword>
<dbReference type="InterPro" id="IPR001104">
    <property type="entry name" value="3-oxo-5_a-steroid_4-DH_C"/>
</dbReference>
<dbReference type="GeneID" id="36516950"/>
<feature type="domain" description="3-oxo-5-alpha-steroid 4-dehydrogenase C-terminal" evidence="11">
    <location>
        <begin position="159"/>
        <end position="320"/>
    </location>
</feature>
<keyword evidence="9 10" id="KW-0472">Membrane</keyword>
<keyword evidence="6 10" id="KW-1133">Transmembrane helix</keyword>
<evidence type="ECO:0000256" key="2">
    <source>
        <dbReference type="ARBA" id="ARBA00007742"/>
    </source>
</evidence>
<dbReference type="EMBL" id="NDIQ01000021">
    <property type="protein sequence ID" value="PRT55582.1"/>
    <property type="molecule type" value="Genomic_DNA"/>
</dbReference>
<dbReference type="InterPro" id="IPR029071">
    <property type="entry name" value="Ubiquitin-like_domsf"/>
</dbReference>
<dbReference type="PANTHER" id="PTHR10556">
    <property type="entry name" value="3-OXO-5-ALPHA-STEROID 4-DEHYDROGENASE"/>
    <property type="match status" value="1"/>
</dbReference>
<proteinExistence type="inferred from homology"/>
<evidence type="ECO:0000256" key="5">
    <source>
        <dbReference type="ARBA" id="ARBA00022857"/>
    </source>
</evidence>
<organism evidence="12 13">
    <name type="scientific">Wickerhamiella sorbophila</name>
    <dbReference type="NCBI Taxonomy" id="45607"/>
    <lineage>
        <taxon>Eukaryota</taxon>
        <taxon>Fungi</taxon>
        <taxon>Dikarya</taxon>
        <taxon>Ascomycota</taxon>
        <taxon>Saccharomycotina</taxon>
        <taxon>Dipodascomycetes</taxon>
        <taxon>Dipodascales</taxon>
        <taxon>Trichomonascaceae</taxon>
        <taxon>Wickerhamiella</taxon>
    </lineage>
</organism>
<dbReference type="GO" id="GO:0042761">
    <property type="term" value="P:very long-chain fatty acid biosynthetic process"/>
    <property type="evidence" value="ECO:0007669"/>
    <property type="project" value="TreeGrafter"/>
</dbReference>
<keyword evidence="4 10" id="KW-0812">Transmembrane</keyword>
<dbReference type="Pfam" id="PF02544">
    <property type="entry name" value="Steroid_dh"/>
    <property type="match status" value="1"/>
</dbReference>
<comment type="caution">
    <text evidence="12">The sequence shown here is derived from an EMBL/GenBank/DDBJ whole genome shotgun (WGS) entry which is preliminary data.</text>
</comment>
<keyword evidence="3" id="KW-0444">Lipid biosynthesis</keyword>
<dbReference type="PROSITE" id="PS50244">
    <property type="entry name" value="S5A_REDUCTASE"/>
    <property type="match status" value="1"/>
</dbReference>
<evidence type="ECO:0000256" key="3">
    <source>
        <dbReference type="ARBA" id="ARBA00022516"/>
    </source>
</evidence>
<evidence type="ECO:0000256" key="4">
    <source>
        <dbReference type="ARBA" id="ARBA00022692"/>
    </source>
</evidence>
<dbReference type="AlphaFoldDB" id="A0A2T0FKT6"/>
<dbReference type="OrthoDB" id="540503at2759"/>
<reference evidence="12 13" key="1">
    <citation type="submission" date="2017-04" db="EMBL/GenBank/DDBJ databases">
        <title>Genome sequencing of [Candida] sorbophila.</title>
        <authorList>
            <person name="Ahn J.O."/>
        </authorList>
    </citation>
    <scope>NUCLEOTIDE SEQUENCE [LARGE SCALE GENOMIC DNA]</scope>
    <source>
        <strain evidence="12 13">DS02</strain>
    </source>
</reference>
<dbReference type="Proteomes" id="UP000238350">
    <property type="component" value="Unassembled WGS sequence"/>
</dbReference>
<dbReference type="RefSeq" id="XP_024665527.1">
    <property type="nucleotide sequence ID" value="XM_024809759.1"/>
</dbReference>
<feature type="transmembrane region" description="Helical" evidence="10">
    <location>
        <begin position="172"/>
        <end position="192"/>
    </location>
</feature>
<dbReference type="GO" id="GO:0005789">
    <property type="term" value="C:endoplasmic reticulum membrane"/>
    <property type="evidence" value="ECO:0007669"/>
    <property type="project" value="UniProtKB-SubCell"/>
</dbReference>
<dbReference type="GO" id="GO:0016627">
    <property type="term" value="F:oxidoreductase activity, acting on the CH-CH group of donors"/>
    <property type="evidence" value="ECO:0007669"/>
    <property type="project" value="InterPro"/>
</dbReference>
<comment type="similarity">
    <text evidence="2">Belongs to the steroid 5-alpha reductase family.</text>
</comment>
<evidence type="ECO:0000313" key="12">
    <source>
        <dbReference type="EMBL" id="PRT55582.1"/>
    </source>
</evidence>
<evidence type="ECO:0000256" key="8">
    <source>
        <dbReference type="ARBA" id="ARBA00023098"/>
    </source>
</evidence>
<keyword evidence="7" id="KW-0560">Oxidoreductase</keyword>
<evidence type="ECO:0000256" key="6">
    <source>
        <dbReference type="ARBA" id="ARBA00022989"/>
    </source>
</evidence>
<evidence type="ECO:0000256" key="7">
    <source>
        <dbReference type="ARBA" id="ARBA00023002"/>
    </source>
</evidence>
<accession>A0A2T0FKT6</accession>
<evidence type="ECO:0000259" key="11">
    <source>
        <dbReference type="Pfam" id="PF02544"/>
    </source>
</evidence>
<sequence>MAIIATLKAKGKFSKLPSEVSLEPTDTAASLASMIAKDTGLAANRIRLTVKGDKPTSEKSKSKDKVLSNSDRLASFATDDAVTVYVRDLGPQIAWRTVFLIEYLGPLLIHPIFYFGQKLIYGKAFTHSASQRLLFVCVLLHFVKREVETAFVHKFSLATMPFFNLFKNCSHYWLLSGVLLAYFSYAPASFAQGSILNKFLFGSNLFEWDSNQLILLGVAWLFAELSNLTVHLNLASLRSTGSTERKIPYGYGFDKVSCPNYFFEAWGWFVLSCVGQNWSIWLFFIVGSLQMYFWAVKKHKRYLAEFPDYPKNRTAFIPYLC</sequence>
<evidence type="ECO:0000256" key="10">
    <source>
        <dbReference type="SAM" id="Phobius"/>
    </source>
</evidence>
<evidence type="ECO:0000313" key="13">
    <source>
        <dbReference type="Proteomes" id="UP000238350"/>
    </source>
</evidence>
<evidence type="ECO:0000256" key="9">
    <source>
        <dbReference type="ARBA" id="ARBA00023136"/>
    </source>
</evidence>
<name>A0A2T0FKT6_9ASCO</name>